<gene>
    <name evidence="4" type="ORF">ACFFIC_11840</name>
</gene>
<dbReference type="PANTHER" id="PTHR48107:SF16">
    <property type="entry name" value="NADPH-DEPENDENT ALDEHYDE REDUCTASE 1, CHLOROPLASTIC"/>
    <property type="match status" value="1"/>
</dbReference>
<comment type="caution">
    <text evidence="4">The sequence shown here is derived from an EMBL/GenBank/DDBJ whole genome shotgun (WGS) entry which is preliminary data.</text>
</comment>
<dbReference type="NCBIfam" id="NF004782">
    <property type="entry name" value="PRK06128.1"/>
    <property type="match status" value="1"/>
</dbReference>
<dbReference type="RefSeq" id="WP_377050497.1">
    <property type="nucleotide sequence ID" value="NZ_JBHLVZ010000025.1"/>
</dbReference>
<evidence type="ECO:0000313" key="4">
    <source>
        <dbReference type="EMBL" id="MFC0386231.1"/>
    </source>
</evidence>
<dbReference type="InterPro" id="IPR002347">
    <property type="entry name" value="SDR_fam"/>
</dbReference>
<sequence length="340" mass="35696">MDPKNDAPSRRDVVGGLTAGAAAMAAVSTPANAQGTASPQATPSLPLTVKRDPRDQYPRPPFNRQTQPAPGLAGKMEPRPDHGETSYRGTGRLTGRRALVTGGDSGIGRAAAIAFAREGADVAIGYLPQEQEDADEVLKIIRDAGRKAVSLPGDIRDEAFCNRMVETAAREMGGLDILVNNAGKQQAQKSIADITTEQFDATFKTNVYAPFWITRAALPHLQPGASIIITASEQAYDPSAILFDYAQTKASNVSFAKSLSKQLAERGIRVNAVAPGPYWTALQPSGGAMPEALTEFGSKTSLGRPGQPVEIAPIYVLLASQESSFTTGQVFGASGGGGFP</sequence>
<organism evidence="4 5">
    <name type="scientific">Muricoccus vinaceus</name>
    <dbReference type="NCBI Taxonomy" id="424704"/>
    <lineage>
        <taxon>Bacteria</taxon>
        <taxon>Pseudomonadati</taxon>
        <taxon>Pseudomonadota</taxon>
        <taxon>Alphaproteobacteria</taxon>
        <taxon>Acetobacterales</taxon>
        <taxon>Roseomonadaceae</taxon>
        <taxon>Muricoccus</taxon>
    </lineage>
</organism>
<dbReference type="SUPFAM" id="SSF51735">
    <property type="entry name" value="NAD(P)-binding Rossmann-fold domains"/>
    <property type="match status" value="1"/>
</dbReference>
<protein>
    <submittedName>
        <fullName evidence="4">SDR family oxidoreductase</fullName>
    </submittedName>
</protein>
<evidence type="ECO:0000256" key="2">
    <source>
        <dbReference type="ARBA" id="ARBA00023002"/>
    </source>
</evidence>
<evidence type="ECO:0000256" key="3">
    <source>
        <dbReference type="SAM" id="MobiDB-lite"/>
    </source>
</evidence>
<dbReference type="Gene3D" id="3.40.50.720">
    <property type="entry name" value="NAD(P)-binding Rossmann-like Domain"/>
    <property type="match status" value="1"/>
</dbReference>
<evidence type="ECO:0000256" key="1">
    <source>
        <dbReference type="ARBA" id="ARBA00006484"/>
    </source>
</evidence>
<dbReference type="NCBIfam" id="TIGR01409">
    <property type="entry name" value="TAT_signal_seq"/>
    <property type="match status" value="1"/>
</dbReference>
<dbReference type="PROSITE" id="PS51318">
    <property type="entry name" value="TAT"/>
    <property type="match status" value="1"/>
</dbReference>
<feature type="compositionally biased region" description="Polar residues" evidence="3">
    <location>
        <begin position="34"/>
        <end position="45"/>
    </location>
</feature>
<dbReference type="PRINTS" id="PR00081">
    <property type="entry name" value="GDHRDH"/>
</dbReference>
<evidence type="ECO:0000313" key="5">
    <source>
        <dbReference type="Proteomes" id="UP001589789"/>
    </source>
</evidence>
<dbReference type="InterPro" id="IPR006311">
    <property type="entry name" value="TAT_signal"/>
</dbReference>
<proteinExistence type="inferred from homology"/>
<keyword evidence="5" id="KW-1185">Reference proteome</keyword>
<accession>A0ABV6IS04</accession>
<dbReference type="PRINTS" id="PR00080">
    <property type="entry name" value="SDRFAMILY"/>
</dbReference>
<dbReference type="Proteomes" id="UP001589789">
    <property type="component" value="Unassembled WGS sequence"/>
</dbReference>
<keyword evidence="2" id="KW-0560">Oxidoreductase</keyword>
<comment type="similarity">
    <text evidence="1">Belongs to the short-chain dehydrogenases/reductases (SDR) family.</text>
</comment>
<dbReference type="PANTHER" id="PTHR48107">
    <property type="entry name" value="NADPH-DEPENDENT ALDEHYDE REDUCTASE-LIKE PROTEIN, CHLOROPLASTIC-RELATED"/>
    <property type="match status" value="1"/>
</dbReference>
<dbReference type="EMBL" id="JBHLVZ010000025">
    <property type="protein sequence ID" value="MFC0386231.1"/>
    <property type="molecule type" value="Genomic_DNA"/>
</dbReference>
<feature type="compositionally biased region" description="Basic and acidic residues" evidence="3">
    <location>
        <begin position="76"/>
        <end position="85"/>
    </location>
</feature>
<feature type="region of interest" description="Disordered" evidence="3">
    <location>
        <begin position="27"/>
        <end position="91"/>
    </location>
</feature>
<reference evidence="4 5" key="1">
    <citation type="submission" date="2024-09" db="EMBL/GenBank/DDBJ databases">
        <authorList>
            <person name="Sun Q."/>
            <person name="Mori K."/>
        </authorList>
    </citation>
    <scope>NUCLEOTIDE SEQUENCE [LARGE SCALE GENOMIC DNA]</scope>
    <source>
        <strain evidence="4 5">CCM 7468</strain>
    </source>
</reference>
<dbReference type="Pfam" id="PF13561">
    <property type="entry name" value="adh_short_C2"/>
    <property type="match status" value="1"/>
</dbReference>
<name>A0ABV6IS04_9PROT</name>
<dbReference type="InterPro" id="IPR019546">
    <property type="entry name" value="TAT_signal_bac_arc"/>
</dbReference>
<dbReference type="InterPro" id="IPR036291">
    <property type="entry name" value="NAD(P)-bd_dom_sf"/>
</dbReference>